<dbReference type="Gene3D" id="2.40.30.130">
    <property type="match status" value="1"/>
</dbReference>
<evidence type="ECO:0000256" key="6">
    <source>
        <dbReference type="ARBA" id="ARBA00022833"/>
    </source>
</evidence>
<dbReference type="InterPro" id="IPR045864">
    <property type="entry name" value="aa-tRNA-synth_II/BPL/LPL"/>
</dbReference>
<keyword evidence="3 12" id="KW-0436">Ligase</keyword>
<dbReference type="PRINTS" id="PR00980">
    <property type="entry name" value="TRNASYNTHALA"/>
</dbReference>
<dbReference type="SUPFAM" id="SSF55681">
    <property type="entry name" value="Class II aaRS and biotin synthetases"/>
    <property type="match status" value="1"/>
</dbReference>
<comment type="domain">
    <text evidence="12">Consists of three domains; the N-terminal catalytic domain, the editing domain and the C-terminal C-Ala domain. The editing domain removes incorrectly charged amino acids, while the C-Ala domain, along with tRNA(Ala), serves as a bridge to cooperatively bring together the editing and aminoacylation centers thus stimulating deacylation of misacylated tRNAs.</text>
</comment>
<evidence type="ECO:0000313" key="16">
    <source>
        <dbReference type="Proteomes" id="UP001472866"/>
    </source>
</evidence>
<comment type="subcellular location">
    <subcellularLocation>
        <location evidence="12">Mitochondrion</location>
    </subcellularLocation>
    <subcellularLocation>
        <location evidence="12">Cytoplasm</location>
    </subcellularLocation>
</comment>
<organism evidence="15 16">
    <name type="scientific">Chloropicon roscoffensis</name>
    <dbReference type="NCBI Taxonomy" id="1461544"/>
    <lineage>
        <taxon>Eukaryota</taxon>
        <taxon>Viridiplantae</taxon>
        <taxon>Chlorophyta</taxon>
        <taxon>Chloropicophyceae</taxon>
        <taxon>Chloropicales</taxon>
        <taxon>Chloropicaceae</taxon>
        <taxon>Chloropicon</taxon>
    </lineage>
</organism>
<dbReference type="AlphaFoldDB" id="A0AAX4PCI8"/>
<dbReference type="PANTHER" id="PTHR11777">
    <property type="entry name" value="ALANYL-TRNA SYNTHETASE"/>
    <property type="match status" value="1"/>
</dbReference>
<dbReference type="PROSITE" id="PS50860">
    <property type="entry name" value="AA_TRNA_LIGASE_II_ALA"/>
    <property type="match status" value="1"/>
</dbReference>
<dbReference type="SUPFAM" id="SSF50447">
    <property type="entry name" value="Translation proteins"/>
    <property type="match status" value="1"/>
</dbReference>
<dbReference type="FunFam" id="3.30.54.20:FF:000001">
    <property type="entry name" value="Alanine--tRNA ligase"/>
    <property type="match status" value="1"/>
</dbReference>
<comment type="cofactor">
    <cofactor evidence="12">
        <name>Zn(2+)</name>
        <dbReference type="ChEBI" id="CHEBI:29105"/>
    </cofactor>
    <text evidence="12">Binds 1 zinc ion per subunit.</text>
</comment>
<evidence type="ECO:0000256" key="1">
    <source>
        <dbReference type="ARBA" id="ARBA00008429"/>
    </source>
</evidence>
<dbReference type="SUPFAM" id="SSF101353">
    <property type="entry name" value="Putative anticodon-binding domain of alanyl-tRNA synthetase (AlaRS)"/>
    <property type="match status" value="1"/>
</dbReference>
<dbReference type="SMART" id="SM00863">
    <property type="entry name" value="tRNA_SAD"/>
    <property type="match status" value="1"/>
</dbReference>
<evidence type="ECO:0000256" key="13">
    <source>
        <dbReference type="SAM" id="MobiDB-lite"/>
    </source>
</evidence>
<proteinExistence type="inferred from homology"/>
<evidence type="ECO:0000259" key="14">
    <source>
        <dbReference type="PROSITE" id="PS50860"/>
    </source>
</evidence>
<dbReference type="GO" id="GO:0004813">
    <property type="term" value="F:alanine-tRNA ligase activity"/>
    <property type="evidence" value="ECO:0007669"/>
    <property type="project" value="UniProtKB-UniRule"/>
</dbReference>
<keyword evidence="5 12" id="KW-0547">Nucleotide-binding</keyword>
<feature type="region of interest" description="Disordered" evidence="13">
    <location>
        <begin position="83"/>
        <end position="110"/>
    </location>
</feature>
<dbReference type="InterPro" id="IPR018162">
    <property type="entry name" value="Ala-tRNA-ligase_IIc_anticod-bd"/>
</dbReference>
<feature type="binding site" evidence="12">
    <location>
        <position position="800"/>
    </location>
    <ligand>
        <name>Zn(2+)</name>
        <dbReference type="ChEBI" id="CHEBI:29105"/>
    </ligand>
</feature>
<dbReference type="Pfam" id="PF07973">
    <property type="entry name" value="tRNA_SAD"/>
    <property type="match status" value="1"/>
</dbReference>
<keyword evidence="12" id="KW-0496">Mitochondrion</keyword>
<dbReference type="FunFam" id="3.30.930.10:FF:000004">
    <property type="entry name" value="Alanine--tRNA ligase"/>
    <property type="match status" value="1"/>
</dbReference>
<evidence type="ECO:0000256" key="9">
    <source>
        <dbReference type="ARBA" id="ARBA00022917"/>
    </source>
</evidence>
<dbReference type="NCBIfam" id="TIGR00344">
    <property type="entry name" value="alaS"/>
    <property type="match status" value="1"/>
</dbReference>
<dbReference type="InterPro" id="IPR018163">
    <property type="entry name" value="Thr/Ala-tRNA-synth_IIc_edit"/>
</dbReference>
<dbReference type="GO" id="GO:0008270">
    <property type="term" value="F:zinc ion binding"/>
    <property type="evidence" value="ECO:0007669"/>
    <property type="project" value="UniProtKB-UniRule"/>
</dbReference>
<evidence type="ECO:0000256" key="11">
    <source>
        <dbReference type="ARBA" id="ARBA00023146"/>
    </source>
</evidence>
<evidence type="ECO:0000256" key="2">
    <source>
        <dbReference type="ARBA" id="ARBA00022555"/>
    </source>
</evidence>
<keyword evidence="9 12" id="KW-0648">Protein biosynthesis</keyword>
<evidence type="ECO:0000256" key="4">
    <source>
        <dbReference type="ARBA" id="ARBA00022723"/>
    </source>
</evidence>
<dbReference type="CDD" id="cd00673">
    <property type="entry name" value="AlaRS_core"/>
    <property type="match status" value="1"/>
</dbReference>
<feature type="binding site" evidence="12">
    <location>
        <position position="697"/>
    </location>
    <ligand>
        <name>Zn(2+)</name>
        <dbReference type="ChEBI" id="CHEBI:29105"/>
    </ligand>
</feature>
<dbReference type="HAMAP" id="MF_00036_B">
    <property type="entry name" value="Ala_tRNA_synth_B"/>
    <property type="match status" value="1"/>
</dbReference>
<evidence type="ECO:0000256" key="12">
    <source>
        <dbReference type="HAMAP-Rule" id="MF_03133"/>
    </source>
</evidence>
<evidence type="ECO:0000256" key="10">
    <source>
        <dbReference type="ARBA" id="ARBA00022946"/>
    </source>
</evidence>
<dbReference type="GO" id="GO:0005739">
    <property type="term" value="C:mitochondrion"/>
    <property type="evidence" value="ECO:0007669"/>
    <property type="project" value="UniProtKB-SubCell"/>
</dbReference>
<comment type="subunit">
    <text evidence="12">Monomer.</text>
</comment>
<dbReference type="Gene3D" id="3.30.930.10">
    <property type="entry name" value="Bira Bifunctional Protein, Domain 2"/>
    <property type="match status" value="1"/>
</dbReference>
<gene>
    <name evidence="15" type="ORF">HKI87_07g49880</name>
</gene>
<dbReference type="Gene3D" id="3.10.310.40">
    <property type="match status" value="1"/>
</dbReference>
<dbReference type="InterPro" id="IPR003156">
    <property type="entry name" value="DHHA1_dom"/>
</dbReference>
<evidence type="ECO:0000313" key="15">
    <source>
        <dbReference type="EMBL" id="WZN63439.1"/>
    </source>
</evidence>
<dbReference type="Pfam" id="PF02272">
    <property type="entry name" value="DHHA1"/>
    <property type="match status" value="1"/>
</dbReference>
<dbReference type="EC" id="6.1.1.7" evidence="12"/>
<feature type="binding site" evidence="12">
    <location>
        <position position="804"/>
    </location>
    <ligand>
        <name>Zn(2+)</name>
        <dbReference type="ChEBI" id="CHEBI:29105"/>
    </ligand>
</feature>
<dbReference type="Gene3D" id="6.10.250.550">
    <property type="match status" value="1"/>
</dbReference>
<keyword evidence="11 12" id="KW-0030">Aminoacyl-tRNA synthetase</keyword>
<dbReference type="FunFam" id="3.10.310.40:FF:000001">
    <property type="entry name" value="Alanine--tRNA ligase"/>
    <property type="match status" value="1"/>
</dbReference>
<feature type="domain" description="Alanyl-transfer RNA synthetases family profile" evidence="14">
    <location>
        <begin position="133"/>
        <end position="843"/>
    </location>
</feature>
<dbReference type="GO" id="GO:0005829">
    <property type="term" value="C:cytosol"/>
    <property type="evidence" value="ECO:0007669"/>
    <property type="project" value="TreeGrafter"/>
</dbReference>
<evidence type="ECO:0000256" key="5">
    <source>
        <dbReference type="ARBA" id="ARBA00022741"/>
    </source>
</evidence>
<keyword evidence="2 12" id="KW-0820">tRNA-binding</keyword>
<evidence type="ECO:0000256" key="8">
    <source>
        <dbReference type="ARBA" id="ARBA00022884"/>
    </source>
</evidence>
<dbReference type="GO" id="GO:0000049">
    <property type="term" value="F:tRNA binding"/>
    <property type="evidence" value="ECO:0007669"/>
    <property type="project" value="UniProtKB-KW"/>
</dbReference>
<dbReference type="InterPro" id="IPR012947">
    <property type="entry name" value="tRNA_SAD"/>
</dbReference>
<evidence type="ECO:0000256" key="7">
    <source>
        <dbReference type="ARBA" id="ARBA00022840"/>
    </source>
</evidence>
<dbReference type="InterPro" id="IPR023033">
    <property type="entry name" value="Ala_tRNA_ligase_euk/bac"/>
</dbReference>
<reference evidence="15 16" key="1">
    <citation type="submission" date="2024-03" db="EMBL/GenBank/DDBJ databases">
        <title>Complete genome sequence of the green alga Chloropicon roscoffensis RCC1871.</title>
        <authorList>
            <person name="Lemieux C."/>
            <person name="Pombert J.-F."/>
            <person name="Otis C."/>
            <person name="Turmel M."/>
        </authorList>
    </citation>
    <scope>NUCLEOTIDE SEQUENCE [LARGE SCALE GENOMIC DNA]</scope>
    <source>
        <strain evidence="15 16">RCC1871</strain>
    </source>
</reference>
<dbReference type="GO" id="GO:0005524">
    <property type="term" value="F:ATP binding"/>
    <property type="evidence" value="ECO:0007669"/>
    <property type="project" value="UniProtKB-UniRule"/>
</dbReference>
<dbReference type="InterPro" id="IPR018165">
    <property type="entry name" value="Ala-tRNA-synth_IIc_core"/>
</dbReference>
<feature type="binding site" evidence="12">
    <location>
        <position position="693"/>
    </location>
    <ligand>
        <name>Zn(2+)</name>
        <dbReference type="ChEBI" id="CHEBI:29105"/>
    </ligand>
</feature>
<dbReference type="Gene3D" id="3.30.980.10">
    <property type="entry name" value="Threonyl-trna Synthetase, Chain A, domain 2"/>
    <property type="match status" value="1"/>
</dbReference>
<keyword evidence="6 12" id="KW-0862">Zinc</keyword>
<keyword evidence="7 12" id="KW-0067">ATP-binding</keyword>
<name>A0AAX4PCI8_9CHLO</name>
<keyword evidence="12" id="KW-0963">Cytoplasm</keyword>
<dbReference type="GO" id="GO:0002161">
    <property type="term" value="F:aminoacyl-tRNA deacylase activity"/>
    <property type="evidence" value="ECO:0007669"/>
    <property type="project" value="TreeGrafter"/>
</dbReference>
<sequence length="1013" mass="109499">MADKFKQLTGKVAARAHNATCWSSSLGSPAAALPLSPSLALAFPKRPRKPAVVEMNRGGVAVGGRKGGLFHYATTTAASAMRSSHLRVPAPTRPEGGKLRAPKGATRAKVGCGSSSSADVATAASAATGEEAMSGAEIRRRFIDFYVSRGHKQLPSSSLVPDDPTVLLTIAGMLQFKPIFLGQEKKKYDCCTTTQKCVRTNDIENVGVTARHHTFFEMLGNFSFGDYFKKGAIRYAWELCTTVFPLDPQRIWVSVFEDDDESFEIWEKVVGVPRERIVRMGEKDNFWSSGPTGPCGPCTELYYDFKPELGPEGADLEDDDRFIEFYNLVFMQYNRTASGELEPLEAKCVDTGMGLERMAQILQGKPNNYETDLIFPLIEKACSLAGKRYSDLDERSRQACKVIGDHTRAVVYLISDGVTPSNIGRGYIVRRLLRRVVLKGRLLGVPRGETFTPEVAKIAVEMSPGCDPEVRQNEQRVLAEMAREEQRFCKTLDRGEAILEDLLAAGGEVSGADAFMLYDTYGFPLEITQELAWERGVAVDVAGFETAMEEARLLSRSAHEQVDMTLNDYEGDLAKSVQPTEFCGYGDNLRCDATILAIVDEGKQRVGSSGEGSKVKVVLDRTTFYAESGGQVGDKGSLVTSSGARIDVHDVQKAAGGLLHLHEGVVSAGTVSTGESVSAAVDETLRRGCNAHHTSTHLLQAALKQVLGDDVCQAGSIVKPDSLRFDFNYPEAMTADQVREVERLVNGWVAERNEIVVEEMPIAEAKARGATAMFGEKYGETVRVVDVVSGEGKSASMELCGGTHVERTQEIRGLKIVSESGIASGIRRIEAVAGDRVMDYLGATDDIVKTLSSQLKTKREEIVPRITTLMGDLRASQAAVAKLKEELAVAKTAALAGKVSEVNGLKAVIESIDDMDPKSLSVAAQQLQSSLGEDVAVVLVTKVSDKKVSLVAAFGGDLLEKEMHAGKFVSSMAEICGGKGGGRPNLAQAGGTNAAKIEEALEFARAQFYEQTQ</sequence>
<dbReference type="InterPro" id="IPR018164">
    <property type="entry name" value="Ala-tRNA-synth_IIc_N"/>
</dbReference>
<dbReference type="InterPro" id="IPR009000">
    <property type="entry name" value="Transl_B-barrel_sf"/>
</dbReference>
<dbReference type="SUPFAM" id="SSF55186">
    <property type="entry name" value="ThrRS/AlaRS common domain"/>
    <property type="match status" value="1"/>
</dbReference>
<comment type="similarity">
    <text evidence="1">Belongs to the class-II aminoacyl-tRNA synthetase family. Alax-L subfamily.</text>
</comment>
<protein>
    <recommendedName>
        <fullName evidence="12">Alanine--tRNA ligase</fullName>
        <ecNumber evidence="12">6.1.1.7</ecNumber>
    </recommendedName>
    <alternativeName>
        <fullName evidence="12">Alanyl-tRNA synthetase</fullName>
        <shortName evidence="12">AlaRS</shortName>
    </alternativeName>
</protein>
<accession>A0AAX4PCI8</accession>
<comment type="catalytic activity">
    <reaction evidence="12">
        <text>tRNA(Ala) + L-alanine + ATP = L-alanyl-tRNA(Ala) + AMP + diphosphate</text>
        <dbReference type="Rhea" id="RHEA:12540"/>
        <dbReference type="Rhea" id="RHEA-COMP:9657"/>
        <dbReference type="Rhea" id="RHEA-COMP:9923"/>
        <dbReference type="ChEBI" id="CHEBI:30616"/>
        <dbReference type="ChEBI" id="CHEBI:33019"/>
        <dbReference type="ChEBI" id="CHEBI:57972"/>
        <dbReference type="ChEBI" id="CHEBI:78442"/>
        <dbReference type="ChEBI" id="CHEBI:78497"/>
        <dbReference type="ChEBI" id="CHEBI:456215"/>
        <dbReference type="EC" id="6.1.1.7"/>
    </reaction>
</comment>
<keyword evidence="4 12" id="KW-0479">Metal-binding</keyword>
<dbReference type="Gene3D" id="3.30.54.20">
    <property type="match status" value="1"/>
</dbReference>
<dbReference type="Proteomes" id="UP001472866">
    <property type="component" value="Chromosome 07"/>
</dbReference>
<keyword evidence="10" id="KW-0809">Transit peptide</keyword>
<dbReference type="PANTHER" id="PTHR11777:SF9">
    <property type="entry name" value="ALANINE--TRNA LIGASE, CYTOPLASMIC"/>
    <property type="match status" value="1"/>
</dbReference>
<dbReference type="InterPro" id="IPR050058">
    <property type="entry name" value="Ala-tRNA_ligase"/>
</dbReference>
<dbReference type="InterPro" id="IPR002318">
    <property type="entry name" value="Ala-tRNA-lgiase_IIc"/>
</dbReference>
<evidence type="ECO:0000256" key="3">
    <source>
        <dbReference type="ARBA" id="ARBA00022598"/>
    </source>
</evidence>
<dbReference type="GO" id="GO:0070143">
    <property type="term" value="P:mitochondrial alanyl-tRNA aminoacylation"/>
    <property type="evidence" value="ECO:0007669"/>
    <property type="project" value="UniProtKB-UniRule"/>
</dbReference>
<keyword evidence="8 12" id="KW-0694">RNA-binding</keyword>
<comment type="function">
    <text evidence="12">Catalyzes the attachment of alanine to tRNA(Ala) in a two-step reaction: alanine is first activated by ATP to form Ala-AMP and then transferred to the acceptor end of tRNA(Ala). Also edits incorrectly charged tRNA(Ala) via its editing domain.</text>
</comment>
<dbReference type="Pfam" id="PF01411">
    <property type="entry name" value="tRNA-synt_2c"/>
    <property type="match status" value="1"/>
</dbReference>
<keyword evidence="16" id="KW-1185">Reference proteome</keyword>
<dbReference type="EMBL" id="CP151507">
    <property type="protein sequence ID" value="WZN63439.1"/>
    <property type="molecule type" value="Genomic_DNA"/>
</dbReference>
<dbReference type="FunFam" id="3.30.980.10:FF:000004">
    <property type="entry name" value="Alanine--tRNA ligase, cytoplasmic"/>
    <property type="match status" value="1"/>
</dbReference>